<accession>A0AAV4H4U5</accession>
<reference evidence="1 2" key="1">
    <citation type="journal article" date="2021" name="Elife">
        <title>Chloroplast acquisition without the gene transfer in kleptoplastic sea slugs, Plakobranchus ocellatus.</title>
        <authorList>
            <person name="Maeda T."/>
            <person name="Takahashi S."/>
            <person name="Yoshida T."/>
            <person name="Shimamura S."/>
            <person name="Takaki Y."/>
            <person name="Nagai Y."/>
            <person name="Toyoda A."/>
            <person name="Suzuki Y."/>
            <person name="Arimoto A."/>
            <person name="Ishii H."/>
            <person name="Satoh N."/>
            <person name="Nishiyama T."/>
            <person name="Hasebe M."/>
            <person name="Maruyama T."/>
            <person name="Minagawa J."/>
            <person name="Obokata J."/>
            <person name="Shigenobu S."/>
        </authorList>
    </citation>
    <scope>NUCLEOTIDE SEQUENCE [LARGE SCALE GENOMIC DNA]</scope>
</reference>
<comment type="caution">
    <text evidence="1">The sequence shown here is derived from an EMBL/GenBank/DDBJ whole genome shotgun (WGS) entry which is preliminary data.</text>
</comment>
<dbReference type="Proteomes" id="UP000762676">
    <property type="component" value="Unassembled WGS sequence"/>
</dbReference>
<dbReference type="InterPro" id="IPR052709">
    <property type="entry name" value="Transposase-MT_Hybrid"/>
</dbReference>
<dbReference type="EMBL" id="BMAT01008798">
    <property type="protein sequence ID" value="GFR92779.1"/>
    <property type="molecule type" value="Genomic_DNA"/>
</dbReference>
<evidence type="ECO:0000313" key="1">
    <source>
        <dbReference type="EMBL" id="GFR92779.1"/>
    </source>
</evidence>
<dbReference type="InterPro" id="IPR036397">
    <property type="entry name" value="RNaseH_sf"/>
</dbReference>
<proteinExistence type="predicted"/>
<organism evidence="1 2">
    <name type="scientific">Elysia marginata</name>
    <dbReference type="NCBI Taxonomy" id="1093978"/>
    <lineage>
        <taxon>Eukaryota</taxon>
        <taxon>Metazoa</taxon>
        <taxon>Spiralia</taxon>
        <taxon>Lophotrochozoa</taxon>
        <taxon>Mollusca</taxon>
        <taxon>Gastropoda</taxon>
        <taxon>Heterobranchia</taxon>
        <taxon>Euthyneura</taxon>
        <taxon>Panpulmonata</taxon>
        <taxon>Sacoglossa</taxon>
        <taxon>Placobranchoidea</taxon>
        <taxon>Plakobranchidae</taxon>
        <taxon>Elysia</taxon>
    </lineage>
</organism>
<sequence>MQKEKGGNQVSGYWKELDHNREETVNSDSYIDTLKRLRARILRVRSDMDIGNLLLLHDNARPHTSIIRTRETITSFGWTTLPRPLHSPDLAATDYHLFDTM</sequence>
<dbReference type="Gene3D" id="3.30.420.10">
    <property type="entry name" value="Ribonuclease H-like superfamily/Ribonuclease H"/>
    <property type="match status" value="1"/>
</dbReference>
<gene>
    <name evidence="1" type="ORF">ElyMa_004361900</name>
</gene>
<protein>
    <submittedName>
        <fullName evidence="1">Histone-lysine N-methyltransferase SETMAR</fullName>
    </submittedName>
</protein>
<name>A0AAV4H4U5_9GAST</name>
<evidence type="ECO:0000313" key="2">
    <source>
        <dbReference type="Proteomes" id="UP000762676"/>
    </source>
</evidence>
<dbReference type="GO" id="GO:0003676">
    <property type="term" value="F:nucleic acid binding"/>
    <property type="evidence" value="ECO:0007669"/>
    <property type="project" value="InterPro"/>
</dbReference>
<dbReference type="PANTHER" id="PTHR46060">
    <property type="entry name" value="MARINER MOS1 TRANSPOSASE-LIKE PROTEIN"/>
    <property type="match status" value="1"/>
</dbReference>
<keyword evidence="2" id="KW-1185">Reference proteome</keyword>
<dbReference type="PANTHER" id="PTHR46060:SF1">
    <property type="entry name" value="MARINER MOS1 TRANSPOSASE-LIKE PROTEIN"/>
    <property type="match status" value="1"/>
</dbReference>
<dbReference type="AlphaFoldDB" id="A0AAV4H4U5"/>